<comment type="caution">
    <text evidence="5">The sequence shown here is derived from an EMBL/GenBank/DDBJ whole genome shotgun (WGS) entry which is preliminary data.</text>
</comment>
<dbReference type="STRING" id="1462526.BN990_02775"/>
<dbReference type="Pfam" id="PF00440">
    <property type="entry name" value="TetR_N"/>
    <property type="match status" value="1"/>
</dbReference>
<name>A0A024QES0_9BACI</name>
<dbReference type="Gene3D" id="1.10.357.10">
    <property type="entry name" value="Tetracycline Repressor, domain 2"/>
    <property type="match status" value="1"/>
</dbReference>
<dbReference type="RefSeq" id="WP_306465033.1">
    <property type="nucleotide sequence ID" value="NZ_BNER01000004.1"/>
</dbReference>
<evidence type="ECO:0000256" key="1">
    <source>
        <dbReference type="ARBA" id="ARBA00022491"/>
    </source>
</evidence>
<feature type="DNA-binding region" description="H-T-H motif" evidence="3">
    <location>
        <begin position="63"/>
        <end position="82"/>
    </location>
</feature>
<evidence type="ECO:0000256" key="3">
    <source>
        <dbReference type="PROSITE-ProRule" id="PRU00335"/>
    </source>
</evidence>
<keyword evidence="2 3" id="KW-0238">DNA-binding</keyword>
<dbReference type="InterPro" id="IPR036271">
    <property type="entry name" value="Tet_transcr_reg_TetR-rel_C_sf"/>
</dbReference>
<dbReference type="AlphaFoldDB" id="A0A024QES0"/>
<dbReference type="EMBL" id="CCDP010000002">
    <property type="protein sequence ID" value="CDQ40451.1"/>
    <property type="molecule type" value="Genomic_DNA"/>
</dbReference>
<dbReference type="InterPro" id="IPR009057">
    <property type="entry name" value="Homeodomain-like_sf"/>
</dbReference>
<gene>
    <name evidence="5" type="ORF">BN990_02775</name>
</gene>
<reference evidence="5 6" key="1">
    <citation type="submission" date="2014-03" db="EMBL/GenBank/DDBJ databases">
        <authorList>
            <person name="Urmite Genomes U."/>
        </authorList>
    </citation>
    <scope>NUCLEOTIDE SEQUENCE [LARGE SCALE GENOMIC DNA]</scope>
    <source>
        <strain evidence="5 6">Vm-5</strain>
    </source>
</reference>
<dbReference type="PROSITE" id="PS50977">
    <property type="entry name" value="HTH_TETR_2"/>
    <property type="match status" value="1"/>
</dbReference>
<keyword evidence="6" id="KW-1185">Reference proteome</keyword>
<dbReference type="Proteomes" id="UP000028875">
    <property type="component" value="Unassembled WGS sequence"/>
</dbReference>
<accession>A0A024QES0</accession>
<protein>
    <submittedName>
        <fullName evidence="5">Division inhibitor protein</fullName>
    </submittedName>
</protein>
<dbReference type="InterPro" id="IPR001647">
    <property type="entry name" value="HTH_TetR"/>
</dbReference>
<reference evidence="6" key="2">
    <citation type="submission" date="2014-05" db="EMBL/GenBank/DDBJ databases">
        <title>Draft genome sequence of Virgibacillus massiliensis Vm-5.</title>
        <authorList>
            <person name="Khelaifia S."/>
            <person name="Croce O."/>
            <person name="Lagier J.C."/>
            <person name="Raoult D."/>
        </authorList>
    </citation>
    <scope>NUCLEOTIDE SEQUENCE [LARGE SCALE GENOMIC DNA]</scope>
    <source>
        <strain evidence="6">Vm-5</strain>
    </source>
</reference>
<dbReference type="eggNOG" id="COG1309">
    <property type="taxonomic scope" value="Bacteria"/>
</dbReference>
<dbReference type="SUPFAM" id="SSF48498">
    <property type="entry name" value="Tetracyclin repressor-like, C-terminal domain"/>
    <property type="match status" value="1"/>
</dbReference>
<evidence type="ECO:0000256" key="2">
    <source>
        <dbReference type="ARBA" id="ARBA00023125"/>
    </source>
</evidence>
<dbReference type="Pfam" id="PF17937">
    <property type="entry name" value="TetR_C_28"/>
    <property type="match status" value="1"/>
</dbReference>
<dbReference type="PANTHER" id="PTHR43479:SF11">
    <property type="entry name" value="ACREF_ENVCD OPERON REPRESSOR-RELATED"/>
    <property type="match status" value="1"/>
</dbReference>
<dbReference type="PRINTS" id="PR00455">
    <property type="entry name" value="HTHTETR"/>
</dbReference>
<evidence type="ECO:0000313" key="6">
    <source>
        <dbReference type="Proteomes" id="UP000028875"/>
    </source>
</evidence>
<proteinExistence type="predicted"/>
<dbReference type="InterPro" id="IPR050624">
    <property type="entry name" value="HTH-type_Tx_Regulator"/>
</dbReference>
<dbReference type="InterPro" id="IPR041479">
    <property type="entry name" value="TetR_CgmR_C"/>
</dbReference>
<dbReference type="PANTHER" id="PTHR43479">
    <property type="entry name" value="ACREF/ENVCD OPERON REPRESSOR-RELATED"/>
    <property type="match status" value="1"/>
</dbReference>
<evidence type="ECO:0000259" key="4">
    <source>
        <dbReference type="PROSITE" id="PS50977"/>
    </source>
</evidence>
<keyword evidence="1" id="KW-0678">Repressor</keyword>
<evidence type="ECO:0000313" key="5">
    <source>
        <dbReference type="EMBL" id="CDQ40451.1"/>
    </source>
</evidence>
<dbReference type="GO" id="GO:0003677">
    <property type="term" value="F:DNA binding"/>
    <property type="evidence" value="ECO:0007669"/>
    <property type="project" value="UniProtKB-UniRule"/>
</dbReference>
<dbReference type="SUPFAM" id="SSF46689">
    <property type="entry name" value="Homeodomain-like"/>
    <property type="match status" value="1"/>
</dbReference>
<feature type="domain" description="HTH tetR-type" evidence="4">
    <location>
        <begin position="40"/>
        <end position="100"/>
    </location>
</feature>
<organism evidence="5 6">
    <name type="scientific">Virgibacillus massiliensis</name>
    <dbReference type="NCBI Taxonomy" id="1462526"/>
    <lineage>
        <taxon>Bacteria</taxon>
        <taxon>Bacillati</taxon>
        <taxon>Bacillota</taxon>
        <taxon>Bacilli</taxon>
        <taxon>Bacillales</taxon>
        <taxon>Bacillaceae</taxon>
        <taxon>Virgibacillus</taxon>
    </lineage>
</organism>
<sequence length="213" mass="24107">MFKSLLTKNRLDGIIKSSRLVGLFKDITVNGEVLMESKADKKREHILQSGTDFILENDFNSLTLDAVANHAGISKGGLLYHFPNKDALLKGLSDYIFKQFTILFNQYAAEDPIEKGKWTRALIKVSKWDLDNNAKLNVGIMATSMLNPDISEGVSKGYQYMQNQVEQDKIDPVDASIIRLAIDGLYYSELLDMAPLNINLREQVIEKLFRMTE</sequence>